<protein>
    <submittedName>
        <fullName evidence="1">(malaria parasite P. vivax) hypothetical protein</fullName>
    </submittedName>
</protein>
<evidence type="ECO:0000313" key="2">
    <source>
        <dbReference type="Proteomes" id="UP000779233"/>
    </source>
</evidence>
<accession>A0A8S4H963</accession>
<reference evidence="1" key="1">
    <citation type="submission" date="2021-09" db="EMBL/GenBank/DDBJ databases">
        <authorList>
            <consortium name="Pathogen Informatics"/>
        </authorList>
    </citation>
    <scope>NUCLEOTIDE SEQUENCE</scope>
    <source>
        <strain evidence="1">PvW1</strain>
    </source>
</reference>
<organism evidence="1 2">
    <name type="scientific">Plasmodium vivax</name>
    <name type="common">malaria parasite P. vivax</name>
    <dbReference type="NCBI Taxonomy" id="5855"/>
    <lineage>
        <taxon>Eukaryota</taxon>
        <taxon>Sar</taxon>
        <taxon>Alveolata</taxon>
        <taxon>Apicomplexa</taxon>
        <taxon>Aconoidasida</taxon>
        <taxon>Haemosporida</taxon>
        <taxon>Plasmodiidae</taxon>
        <taxon>Plasmodium</taxon>
        <taxon>Plasmodium (Plasmodium)</taxon>
    </lineage>
</organism>
<dbReference type="InterPro" id="IPR008780">
    <property type="entry name" value="Plasmodium_Vir"/>
</dbReference>
<name>A0A8S4H963_PLAVI</name>
<dbReference type="Proteomes" id="UP000779233">
    <property type="component" value="Unassembled WGS sequence"/>
</dbReference>
<proteinExistence type="predicted"/>
<dbReference type="Pfam" id="PF05795">
    <property type="entry name" value="Plasmodium_Vir"/>
    <property type="match status" value="1"/>
</dbReference>
<sequence>MIPMVEYKTLCKRILKNLHLLYNEKNVVGIDNKERCRILNNSIYKEINEISISDDIINTIFKESYEKIVGFYDKDKICYYSSNYKDIYKDDRIILLSNFANNIEIINSILTTKNEDHYCSCRKYVNDCVNIYKDIKQIYCSRKEDKQGNNKGICEIIDNFTTVYMGFIYTPLGTDQKFPSLYSTTDTTIDTEECALYYKEQSSSIQGNQSDSSTAQKLTTSVATMAGISSALTLLYKFTPAGKLINPRLGGSGERMSNFDYVDGANDLLMETPGNNVFNTYNIGYEAS</sequence>
<evidence type="ECO:0000313" key="1">
    <source>
        <dbReference type="EMBL" id="CAG9474577.1"/>
    </source>
</evidence>
<comment type="caution">
    <text evidence="1">The sequence shown here is derived from an EMBL/GenBank/DDBJ whole genome shotgun (WGS) entry which is preliminary data.</text>
</comment>
<gene>
    <name evidence="1" type="ORF">PVW1_100015800</name>
</gene>
<dbReference type="EMBL" id="CAJZCX010000005">
    <property type="protein sequence ID" value="CAG9474577.1"/>
    <property type="molecule type" value="Genomic_DNA"/>
</dbReference>
<dbReference type="AlphaFoldDB" id="A0A8S4H963"/>